<organism evidence="2 3">
    <name type="scientific">Streptomyces cadmiisoli</name>
    <dbReference type="NCBI Taxonomy" id="2184053"/>
    <lineage>
        <taxon>Bacteria</taxon>
        <taxon>Bacillati</taxon>
        <taxon>Actinomycetota</taxon>
        <taxon>Actinomycetes</taxon>
        <taxon>Kitasatosporales</taxon>
        <taxon>Streptomycetaceae</taxon>
        <taxon>Streptomyces</taxon>
        <taxon>Streptomyces aurantiacus group</taxon>
    </lineage>
</organism>
<feature type="region of interest" description="Disordered" evidence="1">
    <location>
        <begin position="68"/>
        <end position="88"/>
    </location>
</feature>
<keyword evidence="3" id="KW-1185">Reference proteome</keyword>
<evidence type="ECO:0000313" key="2">
    <source>
        <dbReference type="EMBL" id="AWW41945.1"/>
    </source>
</evidence>
<dbReference type="Proteomes" id="UP000249616">
    <property type="component" value="Chromosome"/>
</dbReference>
<dbReference type="EMBL" id="CP030073">
    <property type="protein sequence ID" value="AWW41945.1"/>
    <property type="molecule type" value="Genomic_DNA"/>
</dbReference>
<name>A0A2Z4JA05_9ACTN</name>
<evidence type="ECO:0000313" key="3">
    <source>
        <dbReference type="Proteomes" id="UP000249616"/>
    </source>
</evidence>
<sequence length="134" mass="14440">MQDDRVTAELAREALGLLPTLVGSDAPGIAAEIHRALAVWTRSGGSYELRRVLGSDVRVRSWVEERLRQGEDRNTPGLGSGYSGQAGDPIPVASATTFVCKNPVCPSPDTWVRSFMGDPVPRCSGCTWLLSREA</sequence>
<accession>A0A2Z4JA05</accession>
<dbReference type="RefSeq" id="WP_112441743.1">
    <property type="nucleotide sequence ID" value="NZ_CBDRHE010000069.1"/>
</dbReference>
<evidence type="ECO:0000256" key="1">
    <source>
        <dbReference type="SAM" id="MobiDB-lite"/>
    </source>
</evidence>
<protein>
    <submittedName>
        <fullName evidence="2">Uncharacterized protein</fullName>
    </submittedName>
</protein>
<gene>
    <name evidence="2" type="ORF">DN051_39425</name>
</gene>
<dbReference type="AlphaFoldDB" id="A0A2Z4JA05"/>
<proteinExistence type="predicted"/>
<reference evidence="2 3" key="1">
    <citation type="journal article" date="2019" name="Int. J. Syst. Evol. Microbiol.">
        <title>Streptomyces cadmiisoli sp. nov., a novel actinomycete isolated from cadmium-contaminated soil.</title>
        <authorList>
            <person name="Li K."/>
            <person name="Tang X."/>
            <person name="Zhao J."/>
            <person name="Guo Y."/>
            <person name="Tang Y."/>
            <person name="Gao J."/>
        </authorList>
    </citation>
    <scope>NUCLEOTIDE SEQUENCE [LARGE SCALE GENOMIC DNA]</scope>
    <source>
        <strain evidence="2 3">ZFG47</strain>
    </source>
</reference>
<dbReference type="KEGG" id="scad:DN051_39425"/>